<accession>A0A2K3LV43</accession>
<evidence type="ECO:0000259" key="3">
    <source>
        <dbReference type="PROSITE" id="PS50157"/>
    </source>
</evidence>
<dbReference type="InterPro" id="IPR036236">
    <property type="entry name" value="Znf_C2H2_sf"/>
</dbReference>
<dbReference type="AlphaFoldDB" id="A0A2K3LV43"/>
<protein>
    <submittedName>
        <fullName evidence="4">Zinc finger protein 7-like</fullName>
    </submittedName>
</protein>
<dbReference type="EMBL" id="ASHM01041920">
    <property type="protein sequence ID" value="PNX82400.1"/>
    <property type="molecule type" value="Genomic_DNA"/>
</dbReference>
<dbReference type="Proteomes" id="UP000236291">
    <property type="component" value="Unassembled WGS sequence"/>
</dbReference>
<gene>
    <name evidence="4" type="ORF">L195_g038429</name>
</gene>
<proteinExistence type="predicted"/>
<evidence type="ECO:0000313" key="5">
    <source>
        <dbReference type="Proteomes" id="UP000236291"/>
    </source>
</evidence>
<dbReference type="InterPro" id="IPR013087">
    <property type="entry name" value="Znf_C2H2_type"/>
</dbReference>
<keyword evidence="1" id="KW-0479">Metal-binding</keyword>
<dbReference type="SUPFAM" id="SSF57667">
    <property type="entry name" value="beta-beta-alpha zinc fingers"/>
    <property type="match status" value="1"/>
</dbReference>
<organism evidence="4 5">
    <name type="scientific">Trifolium pratense</name>
    <name type="common">Red clover</name>
    <dbReference type="NCBI Taxonomy" id="57577"/>
    <lineage>
        <taxon>Eukaryota</taxon>
        <taxon>Viridiplantae</taxon>
        <taxon>Streptophyta</taxon>
        <taxon>Embryophyta</taxon>
        <taxon>Tracheophyta</taxon>
        <taxon>Spermatophyta</taxon>
        <taxon>Magnoliopsida</taxon>
        <taxon>eudicotyledons</taxon>
        <taxon>Gunneridae</taxon>
        <taxon>Pentapetalae</taxon>
        <taxon>rosids</taxon>
        <taxon>fabids</taxon>
        <taxon>Fabales</taxon>
        <taxon>Fabaceae</taxon>
        <taxon>Papilionoideae</taxon>
        <taxon>50 kb inversion clade</taxon>
        <taxon>NPAAA clade</taxon>
        <taxon>Hologalegina</taxon>
        <taxon>IRL clade</taxon>
        <taxon>Trifolieae</taxon>
        <taxon>Trifolium</taxon>
    </lineage>
</organism>
<evidence type="ECO:0000256" key="2">
    <source>
        <dbReference type="SAM" id="MobiDB-lite"/>
    </source>
</evidence>
<dbReference type="GO" id="GO:0008270">
    <property type="term" value="F:zinc ion binding"/>
    <property type="evidence" value="ECO:0007669"/>
    <property type="project" value="UniProtKB-KW"/>
</dbReference>
<reference evidence="4 5" key="2">
    <citation type="journal article" date="2017" name="Front. Plant Sci.">
        <title>Gene Classification and Mining of Molecular Markers Useful in Red Clover (Trifolium pratense) Breeding.</title>
        <authorList>
            <person name="Istvanek J."/>
            <person name="Dluhosova J."/>
            <person name="Dluhos P."/>
            <person name="Patkova L."/>
            <person name="Nedelnik J."/>
            <person name="Repkova J."/>
        </authorList>
    </citation>
    <scope>NUCLEOTIDE SEQUENCE [LARGE SCALE GENOMIC DNA]</scope>
    <source>
        <strain evidence="5">cv. Tatra</strain>
        <tissue evidence="4">Young leaves</tissue>
    </source>
</reference>
<sequence>MIEESQSNVENQNKRKSIVVEVEESVDAIPKKRYKCVHCEKSFDTPQAIGGHYRIHKNERNVKPRATPSSRGKERFSTEKCKIAMANIDAWFKANRTNYPQVKEADQKGAKPDFANSVADDGKET</sequence>
<name>A0A2K3LV43_TRIPR</name>
<reference evidence="4 5" key="1">
    <citation type="journal article" date="2014" name="Am. J. Bot.">
        <title>Genome assembly and annotation for red clover (Trifolium pratense; Fabaceae).</title>
        <authorList>
            <person name="Istvanek J."/>
            <person name="Jaros M."/>
            <person name="Krenek A."/>
            <person name="Repkova J."/>
        </authorList>
    </citation>
    <scope>NUCLEOTIDE SEQUENCE [LARGE SCALE GENOMIC DNA]</scope>
    <source>
        <strain evidence="5">cv. Tatra</strain>
        <tissue evidence="4">Young leaves</tissue>
    </source>
</reference>
<keyword evidence="1" id="KW-0863">Zinc-finger</keyword>
<feature type="region of interest" description="Disordered" evidence="2">
    <location>
        <begin position="103"/>
        <end position="125"/>
    </location>
</feature>
<feature type="domain" description="C2H2-type" evidence="3">
    <location>
        <begin position="34"/>
        <end position="61"/>
    </location>
</feature>
<feature type="region of interest" description="Disordered" evidence="2">
    <location>
        <begin position="58"/>
        <end position="77"/>
    </location>
</feature>
<dbReference type="Gene3D" id="3.30.160.60">
    <property type="entry name" value="Classic Zinc Finger"/>
    <property type="match status" value="1"/>
</dbReference>
<evidence type="ECO:0000256" key="1">
    <source>
        <dbReference type="PROSITE-ProRule" id="PRU00042"/>
    </source>
</evidence>
<dbReference type="PROSITE" id="PS50157">
    <property type="entry name" value="ZINC_FINGER_C2H2_2"/>
    <property type="match status" value="1"/>
</dbReference>
<keyword evidence="1" id="KW-0862">Zinc</keyword>
<comment type="caution">
    <text evidence="4">The sequence shown here is derived from an EMBL/GenBank/DDBJ whole genome shotgun (WGS) entry which is preliminary data.</text>
</comment>
<evidence type="ECO:0000313" key="4">
    <source>
        <dbReference type="EMBL" id="PNX82400.1"/>
    </source>
</evidence>
<dbReference type="PROSITE" id="PS00028">
    <property type="entry name" value="ZINC_FINGER_C2H2_1"/>
    <property type="match status" value="1"/>
</dbReference>